<dbReference type="AlphaFoldDB" id="A0A3B0RK40"/>
<accession>A0A3B0RK40</accession>
<sequence length="392" mass="41936">MTAARPLNTKPPEDAVVVISASETPGSTALINALCNSPRRLSVVLVAATPENAITLAGQFPLAYVHQPGPGLLAARLRARVILRLDPVANPQQIITRAIRRGMPVFGLDTTKPLSLKALSPSAAEGLPETGDAQALADHLITAMGFERGDGPVQGGIARWAQRLMHGRTRPLLAPLIRRLDSPKALAARLNTPQTIMCLGNGPTSADPRLESLAHDALFRVNHQWMQGGYMTKPDMIFAGVKRSMRAAGSALIGVASARKEEALLGARILTPWHGRLRYVVVEEIADLGDALRGHPRPTTGAVMLAAAIALTPKRLIIAGMDMFADKAGAYPGRHDAVNAYSAAHDRQTDANFIRNHLARYEGEIMTLSPAFSRLAHSVADPRFTLAKPPQA</sequence>
<name>A0A3B0RK40_9ZZZZ</name>
<organism evidence="1">
    <name type="scientific">hydrothermal vent metagenome</name>
    <dbReference type="NCBI Taxonomy" id="652676"/>
    <lineage>
        <taxon>unclassified sequences</taxon>
        <taxon>metagenomes</taxon>
        <taxon>ecological metagenomes</taxon>
    </lineage>
</organism>
<dbReference type="Gene3D" id="3.90.1480.10">
    <property type="entry name" value="Alpha-2,3-sialyltransferase"/>
    <property type="match status" value="1"/>
</dbReference>
<gene>
    <name evidence="1" type="ORF">MNBD_ALPHA07-2321</name>
</gene>
<proteinExistence type="predicted"/>
<protein>
    <submittedName>
        <fullName evidence="1">Uncharacterized protein</fullName>
    </submittedName>
</protein>
<evidence type="ECO:0000313" key="1">
    <source>
        <dbReference type="EMBL" id="VAV93834.1"/>
    </source>
</evidence>
<dbReference type="EMBL" id="UOEG01000108">
    <property type="protein sequence ID" value="VAV93834.1"/>
    <property type="molecule type" value="Genomic_DNA"/>
</dbReference>
<reference evidence="1" key="1">
    <citation type="submission" date="2018-06" db="EMBL/GenBank/DDBJ databases">
        <authorList>
            <person name="Zhirakovskaya E."/>
        </authorList>
    </citation>
    <scope>NUCLEOTIDE SEQUENCE</scope>
</reference>